<dbReference type="EMBL" id="SMAD01000016">
    <property type="protein sequence ID" value="TCS84909.1"/>
    <property type="molecule type" value="Genomic_DNA"/>
</dbReference>
<reference evidence="9 10" key="1">
    <citation type="submission" date="2019-03" db="EMBL/GenBank/DDBJ databases">
        <title>Genomic Encyclopedia of Type Strains, Phase IV (KMG-IV): sequencing the most valuable type-strain genomes for metagenomic binning, comparative biology and taxonomic classification.</title>
        <authorList>
            <person name="Goeker M."/>
        </authorList>
    </citation>
    <scope>NUCLEOTIDE SEQUENCE [LARGE SCALE GENOMIC DNA]</scope>
    <source>
        <strain evidence="9 10">DSM 21100</strain>
    </source>
</reference>
<evidence type="ECO:0000256" key="6">
    <source>
        <dbReference type="SAM" id="Coils"/>
    </source>
</evidence>
<name>A0A4R3KLE3_9SPHI</name>
<dbReference type="InterPro" id="IPR012944">
    <property type="entry name" value="SusD_RagB_dom"/>
</dbReference>
<evidence type="ECO:0000259" key="7">
    <source>
        <dbReference type="Pfam" id="PF07980"/>
    </source>
</evidence>
<evidence type="ECO:0000313" key="9">
    <source>
        <dbReference type="EMBL" id="TCS84909.1"/>
    </source>
</evidence>
<gene>
    <name evidence="9" type="ORF">EDD80_1161</name>
</gene>
<dbReference type="AlphaFoldDB" id="A0A4R3KLE3"/>
<organism evidence="9 10">
    <name type="scientific">Anseongella ginsenosidimutans</name>
    <dbReference type="NCBI Taxonomy" id="496056"/>
    <lineage>
        <taxon>Bacteria</taxon>
        <taxon>Pseudomonadati</taxon>
        <taxon>Bacteroidota</taxon>
        <taxon>Sphingobacteriia</taxon>
        <taxon>Sphingobacteriales</taxon>
        <taxon>Sphingobacteriaceae</taxon>
        <taxon>Anseongella</taxon>
    </lineage>
</organism>
<evidence type="ECO:0000259" key="8">
    <source>
        <dbReference type="Pfam" id="PF14322"/>
    </source>
</evidence>
<evidence type="ECO:0000256" key="4">
    <source>
        <dbReference type="ARBA" id="ARBA00023136"/>
    </source>
</evidence>
<dbReference type="Pfam" id="PF14322">
    <property type="entry name" value="SusD-like_3"/>
    <property type="match status" value="1"/>
</dbReference>
<keyword evidence="10" id="KW-1185">Reference proteome</keyword>
<dbReference type="Pfam" id="PF07980">
    <property type="entry name" value="SusD_RagB"/>
    <property type="match status" value="1"/>
</dbReference>
<evidence type="ECO:0000256" key="1">
    <source>
        <dbReference type="ARBA" id="ARBA00004442"/>
    </source>
</evidence>
<dbReference type="InterPro" id="IPR011990">
    <property type="entry name" value="TPR-like_helical_dom_sf"/>
</dbReference>
<dbReference type="Proteomes" id="UP000295807">
    <property type="component" value="Unassembled WGS sequence"/>
</dbReference>
<protein>
    <submittedName>
        <fullName evidence="9">Putative outer membrane starch-binding protein</fullName>
    </submittedName>
</protein>
<dbReference type="InterPro" id="IPR033985">
    <property type="entry name" value="SusD-like_N"/>
</dbReference>
<dbReference type="RefSeq" id="WP_132130517.1">
    <property type="nucleotide sequence ID" value="NZ_CP042432.1"/>
</dbReference>
<keyword evidence="5" id="KW-0998">Cell outer membrane</keyword>
<feature type="coiled-coil region" evidence="6">
    <location>
        <begin position="429"/>
        <end position="456"/>
    </location>
</feature>
<evidence type="ECO:0000313" key="10">
    <source>
        <dbReference type="Proteomes" id="UP000295807"/>
    </source>
</evidence>
<proteinExistence type="inferred from homology"/>
<evidence type="ECO:0000256" key="3">
    <source>
        <dbReference type="ARBA" id="ARBA00022729"/>
    </source>
</evidence>
<comment type="similarity">
    <text evidence="2">Belongs to the SusD family.</text>
</comment>
<comment type="caution">
    <text evidence="9">The sequence shown here is derived from an EMBL/GenBank/DDBJ whole genome shotgun (WGS) entry which is preliminary data.</text>
</comment>
<evidence type="ECO:0000256" key="2">
    <source>
        <dbReference type="ARBA" id="ARBA00006275"/>
    </source>
</evidence>
<dbReference type="Gene3D" id="1.25.40.390">
    <property type="match status" value="1"/>
</dbReference>
<evidence type="ECO:0000256" key="5">
    <source>
        <dbReference type="ARBA" id="ARBA00023237"/>
    </source>
</evidence>
<feature type="domain" description="SusD-like N-terminal" evidence="8">
    <location>
        <begin position="105"/>
        <end position="226"/>
    </location>
</feature>
<keyword evidence="4" id="KW-0472">Membrane</keyword>
<dbReference type="GO" id="GO:0009279">
    <property type="term" value="C:cell outer membrane"/>
    <property type="evidence" value="ECO:0007669"/>
    <property type="project" value="UniProtKB-SubCell"/>
</dbReference>
<sequence>MKKLNYLLIVGAATLGLAVHSCSDSYLEQPALGSLSDEVLASKEGVNSLLIGAYGALDGSGNGNPWEVAPSNWIYGDIAGGDAHKGSDGGDQPAINSIATFRTDASNGFLNNKWRADYEGVSRANSVLAVLATMPEGELTEAEATNIEGQAKFLRAHFYFDLKKMFNMVPWIDETTTIYQQPNDQDVWPMIEADFKFAYDNLPATQSEVGRANKWAAAAYLAKSYLYQKKYAEAKAVFDQVITEGQTSNGLAYGLLDNYYEVFYAQWENHKESVFAIQMVSHDGTNGISNANDGNMLNFPYNATFRCCGFFQPSQDLVNSFKTNPATGLPYLENYNANPVKNDMGVNSSDPFTPYTGTLDPRLDWTVGRRELPYLDWGLHGGQNWVRLQSYGGPYSPKKYVYWQETQEANADQSSWAPGTANNVLIIRFADVLLMAAEAEIELDNLEKAREYINQVRGRAANEDGWVHTYVDNGNPLEGFTNTPAANYKINLYPAFADKEEARKAVRFERRLELGMEGHRFFDLVRWGIAKIVLDAYFDYEGSVTSDVTGASFTNDKNEYYPIPQAQIDISRVDGETTLTQNPGYQ</sequence>
<keyword evidence="3" id="KW-0732">Signal</keyword>
<dbReference type="OrthoDB" id="9792139at2"/>
<feature type="domain" description="RagB/SusD" evidence="7">
    <location>
        <begin position="271"/>
        <end position="585"/>
    </location>
</feature>
<accession>A0A4R3KLE3</accession>
<comment type="subcellular location">
    <subcellularLocation>
        <location evidence="1">Cell outer membrane</location>
    </subcellularLocation>
</comment>
<dbReference type="SUPFAM" id="SSF48452">
    <property type="entry name" value="TPR-like"/>
    <property type="match status" value="1"/>
</dbReference>
<keyword evidence="6" id="KW-0175">Coiled coil</keyword>